<dbReference type="InterPro" id="IPR006680">
    <property type="entry name" value="Amidohydro-rel"/>
</dbReference>
<evidence type="ECO:0000313" key="3">
    <source>
        <dbReference type="EMBL" id="NMK98688.1"/>
    </source>
</evidence>
<dbReference type="Proteomes" id="UP000538955">
    <property type="component" value="Unassembled WGS sequence"/>
</dbReference>
<dbReference type="Proteomes" id="UP000550736">
    <property type="component" value="Unassembled WGS sequence"/>
</dbReference>
<gene>
    <name evidence="4" type="ORF">EQ811_09265</name>
    <name evidence="3" type="ORF">HHM13_11530</name>
    <name evidence="2" type="ORF">HHM24_11610</name>
</gene>
<name>A0A7X9WCB2_STACP</name>
<keyword evidence="6" id="KW-1185">Reference proteome</keyword>
<comment type="caution">
    <text evidence="3">The sequence shown here is derived from an EMBL/GenBank/DDBJ whole genome shotgun (WGS) entry which is preliminary data.</text>
</comment>
<keyword evidence="3" id="KW-0378">Hydrolase</keyword>
<organism evidence="3 7">
    <name type="scientific">Staphylococcus capitis</name>
    <dbReference type="NCBI Taxonomy" id="29388"/>
    <lineage>
        <taxon>Bacteria</taxon>
        <taxon>Bacillati</taxon>
        <taxon>Bacillota</taxon>
        <taxon>Bacilli</taxon>
        <taxon>Bacillales</taxon>
        <taxon>Staphylococcaceae</taxon>
        <taxon>Staphylococcus</taxon>
    </lineage>
</organism>
<evidence type="ECO:0000259" key="1">
    <source>
        <dbReference type="Pfam" id="PF04909"/>
    </source>
</evidence>
<dbReference type="EMBL" id="SCHC01000003">
    <property type="protein sequence ID" value="TBW76026.1"/>
    <property type="molecule type" value="Genomic_DNA"/>
</dbReference>
<dbReference type="AlphaFoldDB" id="A0A7X9WCB2"/>
<evidence type="ECO:0000313" key="2">
    <source>
        <dbReference type="EMBL" id="NMK55359.1"/>
    </source>
</evidence>
<dbReference type="PANTHER" id="PTHR35563">
    <property type="entry name" value="BARREL METAL-DEPENDENT HYDROLASE, PUTATIVE (AFU_ORTHOLOGUE AFUA_1G16240)-RELATED"/>
    <property type="match status" value="1"/>
</dbReference>
<dbReference type="SUPFAM" id="SSF51556">
    <property type="entry name" value="Metallo-dependent hydrolases"/>
    <property type="match status" value="1"/>
</dbReference>
<dbReference type="Gene3D" id="3.20.20.140">
    <property type="entry name" value="Metal-dependent hydrolases"/>
    <property type="match status" value="1"/>
</dbReference>
<dbReference type="InterPro" id="IPR032466">
    <property type="entry name" value="Metal_Hydrolase"/>
</dbReference>
<evidence type="ECO:0000313" key="7">
    <source>
        <dbReference type="Proteomes" id="UP000550736"/>
    </source>
</evidence>
<dbReference type="RefSeq" id="WP_030061295.1">
    <property type="nucleotide sequence ID" value="NZ_AP014956.1"/>
</dbReference>
<sequence>MKIFDAHFHIINFDYPVKENKGYMPPEFKEEDYEIWQKDLGIDDGVIVSGSFQGFNQDYLIHALKSLKGHFVGTTQLPVETSDEKIIKLNELGVRGVRFNVKRGGSEDLRHLKSFAQRVYDLVGWHTELYIESKKLGEIKDIILELPQVSIDHLGLTKEGFEDLKDLVRNGVYVKATGFGRIEVDPLQTLKALMEINSNAIMFGTDLPSTRAKRPFEKSDIELIEKNFSKEEQEKIFYKNAMHFYRITK</sequence>
<evidence type="ECO:0000313" key="5">
    <source>
        <dbReference type="Proteomes" id="UP000291949"/>
    </source>
</evidence>
<dbReference type="GO" id="GO:0016787">
    <property type="term" value="F:hydrolase activity"/>
    <property type="evidence" value="ECO:0007669"/>
    <property type="project" value="UniProtKB-KW"/>
</dbReference>
<evidence type="ECO:0000313" key="6">
    <source>
        <dbReference type="Proteomes" id="UP000538955"/>
    </source>
</evidence>
<dbReference type="InterPro" id="IPR052358">
    <property type="entry name" value="Aro_Compnd_Degr_Hydrolases"/>
</dbReference>
<dbReference type="PANTHER" id="PTHR35563:SF2">
    <property type="entry name" value="BARREL METAL-DEPENDENT HYDROLASE, PUTATIVE (AFU_ORTHOLOGUE AFUA_1G16240)-RELATED"/>
    <property type="match status" value="1"/>
</dbReference>
<feature type="domain" description="Amidohydrolase-related" evidence="1">
    <location>
        <begin position="5"/>
        <end position="247"/>
    </location>
</feature>
<accession>A0A7X9WCB2</accession>
<dbReference type="EMBL" id="JABBLX010000055">
    <property type="protein sequence ID" value="NMK98688.1"/>
    <property type="molecule type" value="Genomic_DNA"/>
</dbReference>
<protein>
    <submittedName>
        <fullName evidence="4">2-pyrone-4,6-dicarboxylate hydrolase</fullName>
    </submittedName>
    <submittedName>
        <fullName evidence="3">Amidohydrolase family protein</fullName>
    </submittedName>
</protein>
<reference evidence="6 7" key="2">
    <citation type="submission" date="2020-04" db="EMBL/GenBank/DDBJ databases">
        <title>The Epidemiology and Molecular Characteristics of Linezolid-Resistant Staphylococcus capitis in Huashan Hospital, Shanghai.</title>
        <authorList>
            <person name="Ding L."/>
            <person name="Li P."/>
            <person name="Yang Y."/>
            <person name="Lin D."/>
            <person name="Xu X."/>
        </authorList>
    </citation>
    <scope>NUCLEOTIDE SEQUENCE [LARGE SCALE GENOMIC DNA]</scope>
    <source>
        <strain evidence="3 7">12-86</strain>
        <strain evidence="2 6">17-84</strain>
    </source>
</reference>
<dbReference type="EMBL" id="JABBMI010000091">
    <property type="protein sequence ID" value="NMK55359.1"/>
    <property type="molecule type" value="Genomic_DNA"/>
</dbReference>
<dbReference type="Proteomes" id="UP000291949">
    <property type="component" value="Unassembled WGS sequence"/>
</dbReference>
<reference evidence="4 5" key="1">
    <citation type="journal article" date="2019" name="Sci. Transl. Med.">
        <title>Quorum sensing between bacterial species on the skin protects against epidermal injury in atopic dermatitis.</title>
        <authorList>
            <person name="Williams M.R."/>
        </authorList>
    </citation>
    <scope>NUCLEOTIDE SEQUENCE [LARGE SCALE GENOMIC DNA]</scope>
    <source>
        <strain evidence="4 5">H8</strain>
    </source>
</reference>
<evidence type="ECO:0000313" key="4">
    <source>
        <dbReference type="EMBL" id="TBW76026.1"/>
    </source>
</evidence>
<dbReference type="Pfam" id="PF04909">
    <property type="entry name" value="Amidohydro_2"/>
    <property type="match status" value="1"/>
</dbReference>
<proteinExistence type="predicted"/>